<accession>A0ABS9WYD3</accession>
<keyword evidence="3" id="KW-1185">Reference proteome</keyword>
<dbReference type="InterPro" id="IPR027417">
    <property type="entry name" value="P-loop_NTPase"/>
</dbReference>
<dbReference type="InterPro" id="IPR038729">
    <property type="entry name" value="Rad50/SbcC_AAA"/>
</dbReference>
<sequence length="66" mass="7457">MTSTLKTAQRLSINMKLNFQQFNLSIQEELSLQGITGIFGHSGSGKSTLLRAIRLRKKFFGAHYIK</sequence>
<dbReference type="EMBL" id="JAKKSL010000001">
    <property type="protein sequence ID" value="MCI2282979.1"/>
    <property type="molecule type" value="Genomic_DNA"/>
</dbReference>
<dbReference type="SUPFAM" id="SSF52540">
    <property type="entry name" value="P-loop containing nucleoside triphosphate hydrolases"/>
    <property type="match status" value="1"/>
</dbReference>
<protein>
    <submittedName>
        <fullName evidence="2">AAA family ATPase</fullName>
    </submittedName>
</protein>
<name>A0ABS9WYD3_9GAMM</name>
<reference evidence="2" key="1">
    <citation type="submission" date="2022-01" db="EMBL/GenBank/DDBJ databases">
        <title>Colwellia maritima, isolated from seawater.</title>
        <authorList>
            <person name="Kristyanto S."/>
            <person name="Jung J."/>
            <person name="Jeon C.O."/>
        </authorList>
    </citation>
    <scope>NUCLEOTIDE SEQUENCE</scope>
    <source>
        <strain evidence="2">MSW7</strain>
    </source>
</reference>
<dbReference type="Gene3D" id="3.40.50.300">
    <property type="entry name" value="P-loop containing nucleotide triphosphate hydrolases"/>
    <property type="match status" value="1"/>
</dbReference>
<dbReference type="Pfam" id="PF13476">
    <property type="entry name" value="AAA_23"/>
    <property type="match status" value="1"/>
</dbReference>
<gene>
    <name evidence="2" type="ORF">L3081_05680</name>
</gene>
<evidence type="ECO:0000259" key="1">
    <source>
        <dbReference type="Pfam" id="PF13476"/>
    </source>
</evidence>
<proteinExistence type="predicted"/>
<evidence type="ECO:0000313" key="2">
    <source>
        <dbReference type="EMBL" id="MCI2282979.1"/>
    </source>
</evidence>
<evidence type="ECO:0000313" key="3">
    <source>
        <dbReference type="Proteomes" id="UP001139646"/>
    </source>
</evidence>
<comment type="caution">
    <text evidence="2">The sequence shown here is derived from an EMBL/GenBank/DDBJ whole genome shotgun (WGS) entry which is preliminary data.</text>
</comment>
<dbReference type="Proteomes" id="UP001139646">
    <property type="component" value="Unassembled WGS sequence"/>
</dbReference>
<organism evidence="2 3">
    <name type="scientific">Colwellia maritima</name>
    <dbReference type="NCBI Taxonomy" id="2912588"/>
    <lineage>
        <taxon>Bacteria</taxon>
        <taxon>Pseudomonadati</taxon>
        <taxon>Pseudomonadota</taxon>
        <taxon>Gammaproteobacteria</taxon>
        <taxon>Alteromonadales</taxon>
        <taxon>Colwelliaceae</taxon>
        <taxon>Colwellia</taxon>
    </lineage>
</organism>
<feature type="domain" description="Rad50/SbcC-type AAA" evidence="1">
    <location>
        <begin position="18"/>
        <end position="55"/>
    </location>
</feature>